<dbReference type="GO" id="GO:0055085">
    <property type="term" value="P:transmembrane transport"/>
    <property type="evidence" value="ECO:0007669"/>
    <property type="project" value="InterPro"/>
</dbReference>
<evidence type="ECO:0000313" key="10">
    <source>
        <dbReference type="Proteomes" id="UP000574761"/>
    </source>
</evidence>
<evidence type="ECO:0000256" key="7">
    <source>
        <dbReference type="RuleBase" id="RU363032"/>
    </source>
</evidence>
<comment type="similarity">
    <text evidence="7">Belongs to the binding-protein-dependent transport system permease family.</text>
</comment>
<dbReference type="InterPro" id="IPR035906">
    <property type="entry name" value="MetI-like_sf"/>
</dbReference>
<dbReference type="RefSeq" id="WP_183801237.1">
    <property type="nucleotide sequence ID" value="NZ_JACIEE010000003.1"/>
</dbReference>
<dbReference type="PANTHER" id="PTHR32243:SF18">
    <property type="entry name" value="INNER MEMBRANE ABC TRANSPORTER PERMEASE PROTEIN YCJP"/>
    <property type="match status" value="1"/>
</dbReference>
<sequence length="277" mass="30698">MRKARNIAMFLVTLVFVVAWAFPIAWSVLNSFKTERDILAYPPRFVFEPTLAAYREVLFGAQSILPNLWSSMVISVGTTVLTMVLAIPAAYALARLRVPGRRMTGFYILVTQMLPPVGIIIPYFLLLRNIGWMATYHGIIIIYLSFSLPFAIWLMVSYFEDIPFEMEEAAAVDGASRLVTLRRIILPQVRGGIAVTVVFVFLNAWNEFLFAVVLSGNTVRPVTIAMFNFVSVEQTLWAQLAAVSVIAMLPVVILGIVAQSHIVKGLTVGAVKGGGRR</sequence>
<feature type="transmembrane region" description="Helical" evidence="7">
    <location>
        <begin position="236"/>
        <end position="257"/>
    </location>
</feature>
<evidence type="ECO:0000256" key="1">
    <source>
        <dbReference type="ARBA" id="ARBA00004651"/>
    </source>
</evidence>
<dbReference type="PROSITE" id="PS50928">
    <property type="entry name" value="ABC_TM1"/>
    <property type="match status" value="1"/>
</dbReference>
<keyword evidence="3" id="KW-1003">Cell membrane</keyword>
<keyword evidence="4 7" id="KW-0812">Transmembrane</keyword>
<dbReference type="InterPro" id="IPR000515">
    <property type="entry name" value="MetI-like"/>
</dbReference>
<dbReference type="GO" id="GO:0005886">
    <property type="term" value="C:plasma membrane"/>
    <property type="evidence" value="ECO:0007669"/>
    <property type="project" value="UniProtKB-SubCell"/>
</dbReference>
<comment type="caution">
    <text evidence="9">The sequence shown here is derived from an EMBL/GenBank/DDBJ whole genome shotgun (WGS) entry which is preliminary data.</text>
</comment>
<dbReference type="Proteomes" id="UP000574761">
    <property type="component" value="Unassembled WGS sequence"/>
</dbReference>
<keyword evidence="10" id="KW-1185">Reference proteome</keyword>
<comment type="subcellular location">
    <subcellularLocation>
        <location evidence="1 7">Cell membrane</location>
        <topology evidence="1 7">Multi-pass membrane protein</topology>
    </subcellularLocation>
</comment>
<dbReference type="InterPro" id="IPR050901">
    <property type="entry name" value="BP-dep_ABC_trans_perm"/>
</dbReference>
<dbReference type="Pfam" id="PF00528">
    <property type="entry name" value="BPD_transp_1"/>
    <property type="match status" value="1"/>
</dbReference>
<protein>
    <submittedName>
        <fullName evidence="9">ABC-type glycerol-3-phosphate transport system permease component</fullName>
    </submittedName>
</protein>
<keyword evidence="5 7" id="KW-1133">Transmembrane helix</keyword>
<dbReference type="AlphaFoldDB" id="A0A7W6D3T7"/>
<dbReference type="PANTHER" id="PTHR32243">
    <property type="entry name" value="MALTOSE TRANSPORT SYSTEM PERMEASE-RELATED"/>
    <property type="match status" value="1"/>
</dbReference>
<feature type="transmembrane region" description="Helical" evidence="7">
    <location>
        <begin position="132"/>
        <end position="156"/>
    </location>
</feature>
<dbReference type="CDD" id="cd06261">
    <property type="entry name" value="TM_PBP2"/>
    <property type="match status" value="1"/>
</dbReference>
<keyword evidence="6 7" id="KW-0472">Membrane</keyword>
<dbReference type="Gene3D" id="1.10.3720.10">
    <property type="entry name" value="MetI-like"/>
    <property type="match status" value="1"/>
</dbReference>
<evidence type="ECO:0000256" key="6">
    <source>
        <dbReference type="ARBA" id="ARBA00023136"/>
    </source>
</evidence>
<evidence type="ECO:0000313" key="9">
    <source>
        <dbReference type="EMBL" id="MBB3976236.1"/>
    </source>
</evidence>
<evidence type="ECO:0000256" key="2">
    <source>
        <dbReference type="ARBA" id="ARBA00022448"/>
    </source>
</evidence>
<evidence type="ECO:0000256" key="5">
    <source>
        <dbReference type="ARBA" id="ARBA00022989"/>
    </source>
</evidence>
<dbReference type="EMBL" id="JACIEE010000003">
    <property type="protein sequence ID" value="MBB3976236.1"/>
    <property type="molecule type" value="Genomic_DNA"/>
</dbReference>
<feature type="domain" description="ABC transmembrane type-1" evidence="8">
    <location>
        <begin position="68"/>
        <end position="258"/>
    </location>
</feature>
<keyword evidence="2 7" id="KW-0813">Transport</keyword>
<accession>A0A7W6D3T7</accession>
<reference evidence="9 10" key="1">
    <citation type="submission" date="2020-08" db="EMBL/GenBank/DDBJ databases">
        <title>Genomic Encyclopedia of Type Strains, Phase IV (KMG-IV): sequencing the most valuable type-strain genomes for metagenomic binning, comparative biology and taxonomic classification.</title>
        <authorList>
            <person name="Goeker M."/>
        </authorList>
    </citation>
    <scope>NUCLEOTIDE SEQUENCE [LARGE SCALE GENOMIC DNA]</scope>
    <source>
        <strain evidence="9 10">DSM 100211</strain>
    </source>
</reference>
<feature type="transmembrane region" description="Helical" evidence="7">
    <location>
        <begin position="106"/>
        <end position="126"/>
    </location>
</feature>
<evidence type="ECO:0000256" key="4">
    <source>
        <dbReference type="ARBA" id="ARBA00022692"/>
    </source>
</evidence>
<gene>
    <name evidence="9" type="ORF">GGQ64_001425</name>
</gene>
<dbReference type="SUPFAM" id="SSF161098">
    <property type="entry name" value="MetI-like"/>
    <property type="match status" value="1"/>
</dbReference>
<proteinExistence type="inferred from homology"/>
<feature type="transmembrane region" description="Helical" evidence="7">
    <location>
        <begin position="192"/>
        <end position="216"/>
    </location>
</feature>
<feature type="transmembrane region" description="Helical" evidence="7">
    <location>
        <begin position="7"/>
        <end position="29"/>
    </location>
</feature>
<organism evidence="9 10">
    <name type="scientific">Mycoplana azooxidifex</name>
    <dbReference type="NCBI Taxonomy" id="1636188"/>
    <lineage>
        <taxon>Bacteria</taxon>
        <taxon>Pseudomonadati</taxon>
        <taxon>Pseudomonadota</taxon>
        <taxon>Alphaproteobacteria</taxon>
        <taxon>Hyphomicrobiales</taxon>
        <taxon>Rhizobiaceae</taxon>
        <taxon>Mycoplana</taxon>
    </lineage>
</organism>
<feature type="transmembrane region" description="Helical" evidence="7">
    <location>
        <begin position="68"/>
        <end position="94"/>
    </location>
</feature>
<evidence type="ECO:0000256" key="3">
    <source>
        <dbReference type="ARBA" id="ARBA00022475"/>
    </source>
</evidence>
<name>A0A7W6D3T7_9HYPH</name>
<evidence type="ECO:0000259" key="8">
    <source>
        <dbReference type="PROSITE" id="PS50928"/>
    </source>
</evidence>